<feature type="compositionally biased region" description="Low complexity" evidence="1">
    <location>
        <begin position="822"/>
        <end position="831"/>
    </location>
</feature>
<dbReference type="Proteomes" id="UP000265618">
    <property type="component" value="Unassembled WGS sequence"/>
</dbReference>
<dbReference type="GO" id="GO:1990904">
    <property type="term" value="C:ribonucleoprotein complex"/>
    <property type="evidence" value="ECO:0007669"/>
    <property type="project" value="TreeGrafter"/>
</dbReference>
<feature type="region of interest" description="Disordered" evidence="1">
    <location>
        <begin position="761"/>
        <end position="782"/>
    </location>
</feature>
<dbReference type="Pfam" id="PF00009">
    <property type="entry name" value="GTP_EFTU"/>
    <property type="match status" value="1"/>
</dbReference>
<dbReference type="SUPFAM" id="SSF50447">
    <property type="entry name" value="Translation proteins"/>
    <property type="match status" value="1"/>
</dbReference>
<feature type="region of interest" description="Disordered" evidence="1">
    <location>
        <begin position="687"/>
        <end position="743"/>
    </location>
</feature>
<feature type="region of interest" description="Disordered" evidence="1">
    <location>
        <begin position="804"/>
        <end position="831"/>
    </location>
</feature>
<dbReference type="InterPro" id="IPR000795">
    <property type="entry name" value="T_Tr_GTP-bd_dom"/>
</dbReference>
<evidence type="ECO:0000256" key="1">
    <source>
        <dbReference type="SAM" id="MobiDB-lite"/>
    </source>
</evidence>
<dbReference type="SMART" id="SM00838">
    <property type="entry name" value="EFG_C"/>
    <property type="match status" value="1"/>
</dbReference>
<dbReference type="Gene3D" id="3.30.70.870">
    <property type="entry name" value="Elongation Factor G (Translational Gtpase), domain 3"/>
    <property type="match status" value="1"/>
</dbReference>
<dbReference type="CDD" id="cd01514">
    <property type="entry name" value="Elongation_Factor_C"/>
    <property type="match status" value="1"/>
</dbReference>
<evidence type="ECO:0000259" key="2">
    <source>
        <dbReference type="PROSITE" id="PS51722"/>
    </source>
</evidence>
<dbReference type="EMBL" id="BDIP01000580">
    <property type="protein sequence ID" value="GIQ82066.1"/>
    <property type="molecule type" value="Genomic_DNA"/>
</dbReference>
<feature type="domain" description="Tr-type G" evidence="2">
    <location>
        <begin position="1"/>
        <end position="281"/>
    </location>
</feature>
<name>A0A9K3CS04_9EUKA</name>
<feature type="compositionally biased region" description="Pro residues" evidence="1">
    <location>
        <begin position="60"/>
        <end position="72"/>
    </location>
</feature>
<dbReference type="Pfam" id="PF00679">
    <property type="entry name" value="EFG_C"/>
    <property type="match status" value="1"/>
</dbReference>
<dbReference type="GO" id="GO:0005829">
    <property type="term" value="C:cytosol"/>
    <property type="evidence" value="ECO:0007669"/>
    <property type="project" value="TreeGrafter"/>
</dbReference>
<dbReference type="GO" id="GO:0042256">
    <property type="term" value="P:cytosolic ribosome assembly"/>
    <property type="evidence" value="ECO:0007669"/>
    <property type="project" value="TreeGrafter"/>
</dbReference>
<protein>
    <recommendedName>
        <fullName evidence="2">Tr-type G domain-containing protein</fullName>
    </recommendedName>
</protein>
<dbReference type="SUPFAM" id="SSF52540">
    <property type="entry name" value="P-loop containing nucleoside triphosphate hydrolases"/>
    <property type="match status" value="1"/>
</dbReference>
<keyword evidence="4" id="KW-1185">Reference proteome</keyword>
<dbReference type="Gene3D" id="2.40.30.10">
    <property type="entry name" value="Translation factors"/>
    <property type="match status" value="1"/>
</dbReference>
<evidence type="ECO:0000313" key="4">
    <source>
        <dbReference type="Proteomes" id="UP000265618"/>
    </source>
</evidence>
<dbReference type="GO" id="GO:0043022">
    <property type="term" value="F:ribosome binding"/>
    <property type="evidence" value="ECO:0007669"/>
    <property type="project" value="TreeGrafter"/>
</dbReference>
<feature type="region of interest" description="Disordered" evidence="1">
    <location>
        <begin position="58"/>
        <end position="79"/>
    </location>
</feature>
<feature type="region of interest" description="Disordered" evidence="1">
    <location>
        <begin position="1201"/>
        <end position="1224"/>
    </location>
</feature>
<feature type="compositionally biased region" description="Gly residues" evidence="1">
    <location>
        <begin position="1201"/>
        <end position="1214"/>
    </location>
</feature>
<dbReference type="SUPFAM" id="SSF54980">
    <property type="entry name" value="EF-G C-terminal domain-like"/>
    <property type="match status" value="2"/>
</dbReference>
<dbReference type="GO" id="GO:0003924">
    <property type="term" value="F:GTPase activity"/>
    <property type="evidence" value="ECO:0007669"/>
    <property type="project" value="InterPro"/>
</dbReference>
<dbReference type="InterPro" id="IPR035647">
    <property type="entry name" value="EFG_III/V"/>
</dbReference>
<dbReference type="InterPro" id="IPR027417">
    <property type="entry name" value="P-loop_NTPase"/>
</dbReference>
<feature type="compositionally biased region" description="Acidic residues" evidence="1">
    <location>
        <begin position="722"/>
        <end position="743"/>
    </location>
</feature>
<dbReference type="AlphaFoldDB" id="A0A9K3CS04"/>
<dbReference type="PROSITE" id="PS51722">
    <property type="entry name" value="G_TR_2"/>
    <property type="match status" value="1"/>
</dbReference>
<reference evidence="3 4" key="1">
    <citation type="journal article" date="2018" name="PLoS ONE">
        <title>The draft genome of Kipferlia bialata reveals reductive genome evolution in fornicate parasites.</title>
        <authorList>
            <person name="Tanifuji G."/>
            <person name="Takabayashi S."/>
            <person name="Kume K."/>
            <person name="Takagi M."/>
            <person name="Nakayama T."/>
            <person name="Kamikawa R."/>
            <person name="Inagaki Y."/>
            <person name="Hashimoto T."/>
        </authorList>
    </citation>
    <scope>NUCLEOTIDE SEQUENCE [LARGE SCALE GENOMIC DNA]</scope>
    <source>
        <strain evidence="3">NY0173</strain>
    </source>
</reference>
<proteinExistence type="predicted"/>
<dbReference type="PANTHER" id="PTHR42908">
    <property type="entry name" value="TRANSLATION ELONGATION FACTOR-RELATED"/>
    <property type="match status" value="1"/>
</dbReference>
<dbReference type="GO" id="GO:0005525">
    <property type="term" value="F:GTP binding"/>
    <property type="evidence" value="ECO:0007669"/>
    <property type="project" value="InterPro"/>
</dbReference>
<organism evidence="3 4">
    <name type="scientific">Kipferlia bialata</name>
    <dbReference type="NCBI Taxonomy" id="797122"/>
    <lineage>
        <taxon>Eukaryota</taxon>
        <taxon>Metamonada</taxon>
        <taxon>Carpediemonas-like organisms</taxon>
        <taxon>Kipferlia</taxon>
    </lineage>
</organism>
<sequence length="1276" mass="137142">MVRTPHILFPTGLVSLNGHISQHMVGVSRFMDCREDEQERCITMHSSVISLIYAKKPGTGPTPPASPSPSPSPASASPASSRTFEVKYPMLLNIVDTPGHVDFSTETRAAMRLCDGAVVVVDAVEGPCAQTEVVLEQVILARLRPVLVINKIDRLHNELCLSPSAAFVHLNHILDMTNDAVFRVAANVRAKSAALHDEKSAAGEGERETEASAKDHDFLDRMYTASHQALRLFGPERGNVVFGSGLFGWGFRPIDFAPVAIQKLGCDMTPEELAPYLFSPNYTLDKATRTPVKIAKEKKKKTKAGKKPAKKKEQVPLGVMLILNTVWKALDVCQDVTGGVDSLEAVAQAMGVQLPRATSLRTQQERVRHLFQNWLPLYVPVFEAIGQHIPPPNKAQTGRLTAFCPPSNPLAHPIREASPEGPMVAVAAKLLTPGLDIDSELKDKGRVALVRVLSGTIKEGSLIRVLAPSDGVDRETKTETEAEGDTSCLATVSGVYTLLGKGYIPVKSGQPGSIVGITATGDAAIVKHATIVGQDMYTQYQEKVRSASDTPPPIEALRLLTKPLPPSLMVAITPQSPWHYPVLQDALNRLVATDPAAYSWMSDQGAHILASTGDVHLQRLLDDLKAFYLPSTIKFDVSKPQISIRESVHGKSRIPFRAPDKEIWAKSLAKDNARCGFTALSALSAVRSGPMTPSHPEPTVSVLPGLPSTHAQVEGGDKKPQEDEESSDSESESQTEVDEEVADAEMERKLQNLALLLKSEAQEGQREREREADQGDAAGEALDKDSVDFISYTLSSMRETMQRRKAMRANQSNKPDRGLGGTSMSAGTATGSLSECDTYKGTMLALASGFVPSSRGVDYFDTKHSMLPGVSPLLKATGRPFGSEFTLVLPCEQETETGGAAYDVVRVLVSAVAMPMTRHARAHLAQAPNTDTDRVQAMRECVYAESHADPAYIPIRDAVQSVTVGPSAISNAKASVDVSNALLVLEDTRSDRRSTSDTDTDIVTAVRAALEKAFDGVALSGPLAEEPLANTCFIASVYTQTLAEGISARTLASLPDTLPTLSLSPSLDGYIPPVLVSLSDCAPMMQTLLRGAFLNCSVTISEPCVEGNIQCPQECAGNALSVLSQRRGDVTSEEVVTHTGYHLIAFTLPSAELLGLSSAIRAATSGQGQLSVRPGTYRQLEEDPRHVDFALTDEELEEWGEGGMYSKGRGGQGKAGNSRDQASSTLHSLVADNNYGAYSGANVAGRILDAVRGQKGLSVKAELVVAEKQRTRKRNR</sequence>
<accession>A0A9K3CS04</accession>
<dbReference type="PANTHER" id="PTHR42908:SF3">
    <property type="entry name" value="ELONGATION FACTOR-LIKE GTPASE 1"/>
    <property type="match status" value="1"/>
</dbReference>
<dbReference type="InterPro" id="IPR000640">
    <property type="entry name" value="EFG_V-like"/>
</dbReference>
<evidence type="ECO:0000313" key="3">
    <source>
        <dbReference type="EMBL" id="GIQ82066.1"/>
    </source>
</evidence>
<dbReference type="Gene3D" id="3.40.50.300">
    <property type="entry name" value="P-loop containing nucleotide triphosphate hydrolases"/>
    <property type="match status" value="1"/>
</dbReference>
<comment type="caution">
    <text evidence="3">The sequence shown here is derived from an EMBL/GenBank/DDBJ whole genome shotgun (WGS) entry which is preliminary data.</text>
</comment>
<feature type="compositionally biased region" description="Basic and acidic residues" evidence="1">
    <location>
        <begin position="761"/>
        <end position="773"/>
    </location>
</feature>
<dbReference type="InterPro" id="IPR009000">
    <property type="entry name" value="Transl_B-barrel_sf"/>
</dbReference>
<gene>
    <name evidence="3" type="ORF">KIPB_003141</name>
</gene>
<dbReference type="Gene3D" id="3.30.70.240">
    <property type="match status" value="1"/>
</dbReference>